<dbReference type="AlphaFoldDB" id="A0A4Z1CTV7"/>
<evidence type="ECO:0000313" key="2">
    <source>
        <dbReference type="EMBL" id="TGN72219.1"/>
    </source>
</evidence>
<dbReference type="EMBL" id="SRRT01000013">
    <property type="protein sequence ID" value="TGN72219.1"/>
    <property type="molecule type" value="Genomic_DNA"/>
</dbReference>
<reference evidence="2 3" key="1">
    <citation type="submission" date="2019-04" db="EMBL/GenBank/DDBJ databases">
        <title>Streptomyces sp. nov. Bv016 isolated from bark of Buahinia variegata.</title>
        <authorList>
            <person name="Kanchanasin P."/>
            <person name="Tanasupawat S."/>
            <person name="Yuki M."/>
            <person name="Kudo T."/>
        </authorList>
    </citation>
    <scope>NUCLEOTIDE SEQUENCE [LARGE SCALE GENOMIC DNA]</scope>
    <source>
        <strain evidence="2 3">Bv016</strain>
    </source>
</reference>
<feature type="compositionally biased region" description="Basic and acidic residues" evidence="1">
    <location>
        <begin position="208"/>
        <end position="224"/>
    </location>
</feature>
<name>A0A4Z1CTV7_9ACTN</name>
<keyword evidence="3" id="KW-1185">Reference proteome</keyword>
<proteinExistence type="predicted"/>
<sequence>MSATLTLSIRGPLKINDTPVRCPGRDQAPAPFRLTLMVSGTSVMASCEQKHKGADGGRKAKCFFAVKELTPAMVRLIVDKTQPGAFRVTMPDGKVLEGKRDRTARPAPAGQGGTAASAFAAKKAAARGGKGTAAPARRGGGGTLAAALNTVTAVAGTATAAANAIGAGASAVGASANAVGKGFDMGREGFRTGQSAIRAADNAGARRFARDNRAADDEDKGGGE</sequence>
<dbReference type="Proteomes" id="UP000298159">
    <property type="component" value="Unassembled WGS sequence"/>
</dbReference>
<dbReference type="GeneID" id="95451854"/>
<evidence type="ECO:0000313" key="3">
    <source>
        <dbReference type="Proteomes" id="UP000298159"/>
    </source>
</evidence>
<comment type="caution">
    <text evidence="2">The sequence shown here is derived from an EMBL/GenBank/DDBJ whole genome shotgun (WGS) entry which is preliminary data.</text>
</comment>
<organism evidence="2 3">
    <name type="scientific">Streptomyces bauhiniae</name>
    <dbReference type="NCBI Taxonomy" id="2340725"/>
    <lineage>
        <taxon>Bacteria</taxon>
        <taxon>Bacillati</taxon>
        <taxon>Actinomycetota</taxon>
        <taxon>Actinomycetes</taxon>
        <taxon>Kitasatosporales</taxon>
        <taxon>Streptomycetaceae</taxon>
        <taxon>Streptomyces</taxon>
    </lineage>
</organism>
<accession>A0A4Z1CTV7</accession>
<feature type="region of interest" description="Disordered" evidence="1">
    <location>
        <begin position="201"/>
        <end position="224"/>
    </location>
</feature>
<dbReference type="RefSeq" id="WP_135788865.1">
    <property type="nucleotide sequence ID" value="NZ_SRRT01000013.1"/>
</dbReference>
<protein>
    <submittedName>
        <fullName evidence="2">Uncharacterized protein</fullName>
    </submittedName>
</protein>
<evidence type="ECO:0000256" key="1">
    <source>
        <dbReference type="SAM" id="MobiDB-lite"/>
    </source>
</evidence>
<gene>
    <name evidence="2" type="ORF">E5083_30240</name>
</gene>